<gene>
    <name evidence="1" type="ORF">EX30DRAFT_221883</name>
</gene>
<dbReference type="EMBL" id="ML220116">
    <property type="protein sequence ID" value="TGZ82307.1"/>
    <property type="molecule type" value="Genomic_DNA"/>
</dbReference>
<reference evidence="1 2" key="1">
    <citation type="submission" date="2019-04" db="EMBL/GenBank/DDBJ databases">
        <title>Comparative genomics and transcriptomics to analyze fruiting body development in filamentous ascomycetes.</title>
        <authorList>
            <consortium name="DOE Joint Genome Institute"/>
            <person name="Lutkenhaus R."/>
            <person name="Traeger S."/>
            <person name="Breuer J."/>
            <person name="Kuo A."/>
            <person name="Lipzen A."/>
            <person name="Pangilinan J."/>
            <person name="Dilworth D."/>
            <person name="Sandor L."/>
            <person name="Poggeler S."/>
            <person name="Barry K."/>
            <person name="Grigoriev I.V."/>
            <person name="Nowrousian M."/>
        </authorList>
    </citation>
    <scope>NUCLEOTIDE SEQUENCE [LARGE SCALE GENOMIC DNA]</scope>
    <source>
        <strain evidence="1 2">CBS 389.68</strain>
    </source>
</reference>
<keyword evidence="2" id="KW-1185">Reference proteome</keyword>
<dbReference type="Proteomes" id="UP000298138">
    <property type="component" value="Unassembled WGS sequence"/>
</dbReference>
<dbReference type="InParanoid" id="A0A4S2MZZ0"/>
<organism evidence="1 2">
    <name type="scientific">Ascodesmis nigricans</name>
    <dbReference type="NCBI Taxonomy" id="341454"/>
    <lineage>
        <taxon>Eukaryota</taxon>
        <taxon>Fungi</taxon>
        <taxon>Dikarya</taxon>
        <taxon>Ascomycota</taxon>
        <taxon>Pezizomycotina</taxon>
        <taxon>Pezizomycetes</taxon>
        <taxon>Pezizales</taxon>
        <taxon>Ascodesmidaceae</taxon>
        <taxon>Ascodesmis</taxon>
    </lineage>
</organism>
<evidence type="ECO:0000313" key="2">
    <source>
        <dbReference type="Proteomes" id="UP000298138"/>
    </source>
</evidence>
<sequence>MSRIDIWNLREEQPARPDLHRQKAIWGSSTVSNSPMSLVKVLVEDPMWRKSWLQATQPSCPSIFQKHPAPEAPLVLWRSGFYVVTGPQHVNTNKCCIVRTLNSPIDAQWHVRAHTPVYTGGSTDAQKCYSETSGKPFSVQQKKARDRCVASRAQPPLAPPSSHKVGTGFHGMFCNISLGAATDGWLVVLFQASPRLSPRNLPSHTLLEIRTTPTCAFFLGWIAASLSKVNLSSDVVLYSASVSYPQRFVRHIHPSCLVSQS</sequence>
<dbReference type="AlphaFoldDB" id="A0A4S2MZZ0"/>
<evidence type="ECO:0000313" key="1">
    <source>
        <dbReference type="EMBL" id="TGZ82307.1"/>
    </source>
</evidence>
<accession>A0A4S2MZZ0</accession>
<name>A0A4S2MZZ0_9PEZI</name>
<proteinExistence type="predicted"/>
<protein>
    <submittedName>
        <fullName evidence="1">Uncharacterized protein</fullName>
    </submittedName>
</protein>